<keyword evidence="4 10" id="KW-0812">Transmembrane</keyword>
<keyword evidence="9" id="KW-1015">Disulfide bond</keyword>
<organism evidence="13 14">
    <name type="scientific">Hyalella azteca</name>
    <name type="common">Amphipod</name>
    <dbReference type="NCBI Taxonomy" id="294128"/>
    <lineage>
        <taxon>Eukaryota</taxon>
        <taxon>Metazoa</taxon>
        <taxon>Ecdysozoa</taxon>
        <taxon>Arthropoda</taxon>
        <taxon>Crustacea</taxon>
        <taxon>Multicrustacea</taxon>
        <taxon>Malacostraca</taxon>
        <taxon>Eumalacostraca</taxon>
        <taxon>Peracarida</taxon>
        <taxon>Amphipoda</taxon>
        <taxon>Senticaudata</taxon>
        <taxon>Talitrida</taxon>
        <taxon>Talitroidea</taxon>
        <taxon>Hyalellidae</taxon>
        <taxon>Hyalella</taxon>
    </lineage>
</organism>
<feature type="transmembrane region" description="Helical" evidence="12">
    <location>
        <begin position="629"/>
        <end position="648"/>
    </location>
</feature>
<evidence type="ECO:0000256" key="6">
    <source>
        <dbReference type="ARBA" id="ARBA00022989"/>
    </source>
</evidence>
<feature type="transmembrane region" description="Helical" evidence="12">
    <location>
        <begin position="543"/>
        <end position="563"/>
    </location>
</feature>
<evidence type="ECO:0000256" key="5">
    <source>
        <dbReference type="ARBA" id="ARBA00022847"/>
    </source>
</evidence>
<dbReference type="PANTHER" id="PTHR11616:SF236">
    <property type="entry name" value="TRANSPORTER"/>
    <property type="match status" value="1"/>
</dbReference>
<evidence type="ECO:0000256" key="4">
    <source>
        <dbReference type="ARBA" id="ARBA00022692"/>
    </source>
</evidence>
<feature type="binding site" evidence="8">
    <location>
        <position position="129"/>
    </location>
    <ligand>
        <name>Na(+)</name>
        <dbReference type="ChEBI" id="CHEBI:29101"/>
        <label>1</label>
    </ligand>
</feature>
<sequence length="689" mass="75813">MDSMSVSTSWSRLYPISQPPPARVPVETELETYTTSSTLLAHEKFPPRQVYRNTDYDRSETRVDWPVNNAENGYASDTSRQNATWTTVSRRLSSGGDLTSSECSTSSAEERGHWKNRMEFLLSVLGFSVGLGNLWRFPYLAYENGGAAFLIPYVVMVVLVGRPLFMSDVALGQYTQRGPLHTWRHCIPAMSGLGVTLCVSAVVGLVVYTIVLAYAAYFIYELIISIGDQVPWAWCNPVWAGNNCYSVGEEVPCSHYNLTEPTDSVNCTTATLGSATLFWRKAVLGLDPDGLGEIGDLGELHIHLVLSLLVIWVVVAASTIKGIKSVGKVVYFTATFPFIVLLVLAIAGMTLPGAGMGLRYLFIPQWHKLLQVKVWRVATEQVIFSMSVAGGGLITFGSFNKFNSKIHIDIVILSVLDLIASLLCAVTIFSVLGAMAYELGIDDVSKVVASGPGLAFIAYPEAISRTMPLPHLWSLLFFFMVLTLGLDSMFAGTETISVTITDSFPGLRRVKALVVLVYSAVFFGLGIVFCTAKAQYLFHLMDVYGAGMGALLFCIMKSITLQWGYGVRRFSADLHFMLGYMPSLLLRISWAFIAPITLIALFVGSLVMWTSPRYGGQVAYPPWAAALGWFFALFALSFTPIVFVWNVVKACLRRDPMSAFRPSAEWGPGCPKARARLERMKDHGMDDAH</sequence>
<keyword evidence="3 10" id="KW-0813">Transport</keyword>
<keyword evidence="5 10" id="KW-0769">Symport</keyword>
<proteinExistence type="inferred from homology"/>
<dbReference type="PRINTS" id="PR00176">
    <property type="entry name" value="NANEUSMPORT"/>
</dbReference>
<evidence type="ECO:0000256" key="11">
    <source>
        <dbReference type="SAM" id="MobiDB-lite"/>
    </source>
</evidence>
<feature type="transmembrane region" description="Helical" evidence="12">
    <location>
        <begin position="411"/>
        <end position="437"/>
    </location>
</feature>
<evidence type="ECO:0000256" key="10">
    <source>
        <dbReference type="RuleBase" id="RU003732"/>
    </source>
</evidence>
<feature type="transmembrane region" description="Helical" evidence="12">
    <location>
        <begin position="512"/>
        <end position="537"/>
    </location>
</feature>
<feature type="binding site" evidence="8">
    <location>
        <position position="385"/>
    </location>
    <ligand>
        <name>Na(+)</name>
        <dbReference type="ChEBI" id="CHEBI:29101"/>
        <label>1</label>
    </ligand>
</feature>
<feature type="disulfide bond" evidence="9">
    <location>
        <begin position="235"/>
        <end position="244"/>
    </location>
</feature>
<feature type="transmembrane region" description="Helical" evidence="12">
    <location>
        <begin position="120"/>
        <end position="138"/>
    </location>
</feature>
<dbReference type="Proteomes" id="UP000694843">
    <property type="component" value="Unplaced"/>
</dbReference>
<feature type="compositionally biased region" description="Polar residues" evidence="11">
    <location>
        <begin position="1"/>
        <end position="11"/>
    </location>
</feature>
<feature type="binding site" evidence="8">
    <location>
        <position position="484"/>
    </location>
    <ligand>
        <name>Na(+)</name>
        <dbReference type="ChEBI" id="CHEBI:29101"/>
        <label>1</label>
    </ligand>
</feature>
<reference evidence="14" key="1">
    <citation type="submission" date="2025-08" db="UniProtKB">
        <authorList>
            <consortium name="RefSeq"/>
        </authorList>
    </citation>
    <scope>IDENTIFICATION</scope>
    <source>
        <tissue evidence="14">Whole organism</tissue>
    </source>
</reference>
<protein>
    <recommendedName>
        <fullName evidence="10">Transporter</fullName>
    </recommendedName>
</protein>
<dbReference type="RefSeq" id="XP_018009123.1">
    <property type="nucleotide sequence ID" value="XM_018153634.1"/>
</dbReference>
<dbReference type="PANTHER" id="PTHR11616">
    <property type="entry name" value="SODIUM/CHLORIDE DEPENDENT TRANSPORTER"/>
    <property type="match status" value="1"/>
</dbReference>
<dbReference type="GO" id="GO:0005886">
    <property type="term" value="C:plasma membrane"/>
    <property type="evidence" value="ECO:0007669"/>
    <property type="project" value="TreeGrafter"/>
</dbReference>
<evidence type="ECO:0000313" key="13">
    <source>
        <dbReference type="Proteomes" id="UP000694843"/>
    </source>
</evidence>
<feature type="transmembrane region" description="Helical" evidence="12">
    <location>
        <begin position="472"/>
        <end position="491"/>
    </location>
</feature>
<feature type="transmembrane region" description="Helical" evidence="12">
    <location>
        <begin position="584"/>
        <end position="609"/>
    </location>
</feature>
<dbReference type="InterPro" id="IPR037272">
    <property type="entry name" value="SNS_sf"/>
</dbReference>
<feature type="transmembrane region" description="Helical" evidence="12">
    <location>
        <begin position="192"/>
        <end position="220"/>
    </location>
</feature>
<dbReference type="OrthoDB" id="6581954at2759"/>
<comment type="similarity">
    <text evidence="2 10">Belongs to the sodium:neurotransmitter symporter (SNF) (TC 2.A.22) family.</text>
</comment>
<dbReference type="PROSITE" id="PS50267">
    <property type="entry name" value="NA_NEUROTRAN_SYMP_3"/>
    <property type="match status" value="1"/>
</dbReference>
<evidence type="ECO:0000256" key="12">
    <source>
        <dbReference type="SAM" id="Phobius"/>
    </source>
</evidence>
<evidence type="ECO:0000256" key="7">
    <source>
        <dbReference type="ARBA" id="ARBA00023136"/>
    </source>
</evidence>
<feature type="transmembrane region" description="Helical" evidence="12">
    <location>
        <begin position="329"/>
        <end position="362"/>
    </location>
</feature>
<accession>A0A8B7N770</accession>
<feature type="binding site" evidence="8">
    <location>
        <position position="488"/>
    </location>
    <ligand>
        <name>Na(+)</name>
        <dbReference type="ChEBI" id="CHEBI:29101"/>
        <label>1</label>
    </ligand>
</feature>
<evidence type="ECO:0000256" key="1">
    <source>
        <dbReference type="ARBA" id="ARBA00004141"/>
    </source>
</evidence>
<dbReference type="SUPFAM" id="SSF161070">
    <property type="entry name" value="SNF-like"/>
    <property type="match status" value="1"/>
</dbReference>
<feature type="transmembrane region" description="Helical" evidence="12">
    <location>
        <begin position="382"/>
        <end position="399"/>
    </location>
</feature>
<dbReference type="Pfam" id="PF00209">
    <property type="entry name" value="SNF"/>
    <property type="match status" value="1"/>
</dbReference>
<evidence type="ECO:0000313" key="14">
    <source>
        <dbReference type="RefSeq" id="XP_018009123.1"/>
    </source>
</evidence>
<feature type="binding site" evidence="8">
    <location>
        <position position="133"/>
    </location>
    <ligand>
        <name>Na(+)</name>
        <dbReference type="ChEBI" id="CHEBI:29101"/>
        <label>1</label>
    </ligand>
</feature>
<dbReference type="PROSITE" id="PS00610">
    <property type="entry name" value="NA_NEUROTRAN_SYMP_1"/>
    <property type="match status" value="1"/>
</dbReference>
<feature type="binding site" evidence="8">
    <location>
        <position position="487"/>
    </location>
    <ligand>
        <name>Na(+)</name>
        <dbReference type="ChEBI" id="CHEBI:29101"/>
        <label>1</label>
    </ligand>
</feature>
<dbReference type="KEGG" id="hazt:108666718"/>
<dbReference type="GO" id="GO:0046872">
    <property type="term" value="F:metal ion binding"/>
    <property type="evidence" value="ECO:0007669"/>
    <property type="project" value="UniProtKB-KW"/>
</dbReference>
<keyword evidence="7 12" id="KW-0472">Membrane</keyword>
<dbReference type="GO" id="GO:0005283">
    <property type="term" value="F:amino acid:sodium symporter activity"/>
    <property type="evidence" value="ECO:0007669"/>
    <property type="project" value="TreeGrafter"/>
</dbReference>
<feature type="transmembrane region" description="Helical" evidence="12">
    <location>
        <begin position="300"/>
        <end position="317"/>
    </location>
</feature>
<feature type="transmembrane region" description="Helical" evidence="12">
    <location>
        <begin position="150"/>
        <end position="171"/>
    </location>
</feature>
<evidence type="ECO:0000256" key="3">
    <source>
        <dbReference type="ARBA" id="ARBA00022448"/>
    </source>
</evidence>
<evidence type="ECO:0000256" key="9">
    <source>
        <dbReference type="PIRSR" id="PIRSR600175-2"/>
    </source>
</evidence>
<gene>
    <name evidence="14" type="primary">LOC108666718</name>
</gene>
<dbReference type="InterPro" id="IPR000175">
    <property type="entry name" value="Na/ntran_symport"/>
</dbReference>
<name>A0A8B7N770_HYAAZ</name>
<feature type="binding site" evidence="8">
    <location>
        <position position="126"/>
    </location>
    <ligand>
        <name>Na(+)</name>
        <dbReference type="ChEBI" id="CHEBI:29101"/>
        <label>1</label>
    </ligand>
</feature>
<dbReference type="OMA" id="LRISWAF"/>
<comment type="subcellular location">
    <subcellularLocation>
        <location evidence="1">Membrane</location>
        <topology evidence="1">Multi-pass membrane protein</topology>
    </subcellularLocation>
</comment>
<dbReference type="GO" id="GO:0015187">
    <property type="term" value="F:glycine transmembrane transporter activity"/>
    <property type="evidence" value="ECO:0007669"/>
    <property type="project" value="TreeGrafter"/>
</dbReference>
<dbReference type="GeneID" id="108666718"/>
<dbReference type="AlphaFoldDB" id="A0A8B7N770"/>
<keyword evidence="6 12" id="KW-1133">Transmembrane helix</keyword>
<feature type="region of interest" description="Disordered" evidence="11">
    <location>
        <begin position="1"/>
        <end position="23"/>
    </location>
</feature>
<dbReference type="GO" id="GO:0015179">
    <property type="term" value="F:L-amino acid transmembrane transporter activity"/>
    <property type="evidence" value="ECO:0007669"/>
    <property type="project" value="TreeGrafter"/>
</dbReference>
<evidence type="ECO:0000256" key="8">
    <source>
        <dbReference type="PIRSR" id="PIRSR600175-1"/>
    </source>
</evidence>
<dbReference type="GO" id="GO:0089718">
    <property type="term" value="P:amino acid import across plasma membrane"/>
    <property type="evidence" value="ECO:0007669"/>
    <property type="project" value="TreeGrafter"/>
</dbReference>
<evidence type="ECO:0000256" key="2">
    <source>
        <dbReference type="ARBA" id="ARBA00006459"/>
    </source>
</evidence>
<keyword evidence="8" id="KW-0479">Metal-binding</keyword>
<keyword evidence="13" id="KW-1185">Reference proteome</keyword>
<keyword evidence="8" id="KW-0915">Sodium</keyword>